<dbReference type="InterPro" id="IPR000383">
    <property type="entry name" value="Xaa-Pro-like_dom"/>
</dbReference>
<dbReference type="AlphaFoldDB" id="Q6BR22"/>
<comment type="similarity">
    <text evidence="1">Belongs to the polyketide transferase af380 family.</text>
</comment>
<sequence>MSFLGHYTTETVTYPSHGENIAGVLYRPNNVSNPPAVVIIGPYSFVKEQAPMQYGTRLANQGYAALIFDPRTVGESTGEPRRLENPKMKNEDAIAGIDYLVQRGDIDKAKIFLVGVCQGGPESLDIASYDDRVAGVASVSGYYRDLETDIYMICAGCVDWKPGADVATMKMPTPEQGKVLYDARIERAKKARELYDTTGEVVYQPLVDPKVADPNTGSLAGLPGPVIWSWYGPWTLKKFDNRYAIMSDLDHFSYSTVEGVARLTKPALIIHGDNCMNHAAARRHFESIPTDRKKLIWNDKSHFQHYDQPDVVDQDVGEIAAWFQII</sequence>
<dbReference type="InParanoid" id="Q6BR22"/>
<dbReference type="KEGG" id="dha:DEHA2E00484g"/>
<proteinExistence type="inferred from homology"/>
<dbReference type="GeneID" id="2902399"/>
<dbReference type="RefSeq" id="XP_459348.1">
    <property type="nucleotide sequence ID" value="XM_459348.1"/>
</dbReference>
<dbReference type="SUPFAM" id="SSF53474">
    <property type="entry name" value="alpha/beta-Hydrolases"/>
    <property type="match status" value="1"/>
</dbReference>
<organism evidence="3 4">
    <name type="scientific">Debaryomyces hansenii (strain ATCC 36239 / CBS 767 / BCRC 21394 / JCM 1990 / NBRC 0083 / IGC 2968)</name>
    <name type="common">Yeast</name>
    <name type="synonym">Torulaspora hansenii</name>
    <dbReference type="NCBI Taxonomy" id="284592"/>
    <lineage>
        <taxon>Eukaryota</taxon>
        <taxon>Fungi</taxon>
        <taxon>Dikarya</taxon>
        <taxon>Ascomycota</taxon>
        <taxon>Saccharomycotina</taxon>
        <taxon>Pichiomycetes</taxon>
        <taxon>Debaryomycetaceae</taxon>
        <taxon>Debaryomyces</taxon>
    </lineage>
</organism>
<dbReference type="OMA" id="GYYRDHE"/>
<dbReference type="OrthoDB" id="2498029at2759"/>
<dbReference type="VEuPathDB" id="FungiDB:DEHA2E00484g"/>
<dbReference type="eggNOG" id="ENOG502S0U8">
    <property type="taxonomic scope" value="Eukaryota"/>
</dbReference>
<gene>
    <name evidence="3" type="ordered locus">DEHA2E00484g</name>
</gene>
<dbReference type="Gene3D" id="1.10.10.800">
    <property type="match status" value="1"/>
</dbReference>
<evidence type="ECO:0000259" key="2">
    <source>
        <dbReference type="Pfam" id="PF02129"/>
    </source>
</evidence>
<protein>
    <submittedName>
        <fullName evidence="3">DEHA2E00484p</fullName>
    </submittedName>
</protein>
<evidence type="ECO:0000256" key="1">
    <source>
        <dbReference type="ARBA" id="ARBA00029464"/>
    </source>
</evidence>
<evidence type="ECO:0000313" key="4">
    <source>
        <dbReference type="Proteomes" id="UP000000599"/>
    </source>
</evidence>
<evidence type="ECO:0000313" key="3">
    <source>
        <dbReference type="EMBL" id="CAG87529.1"/>
    </source>
</evidence>
<dbReference type="EMBL" id="CR382137">
    <property type="protein sequence ID" value="CAG87529.1"/>
    <property type="molecule type" value="Genomic_DNA"/>
</dbReference>
<dbReference type="STRING" id="284592.Q6BR22"/>
<dbReference type="InterPro" id="IPR029058">
    <property type="entry name" value="AB_hydrolase_fold"/>
</dbReference>
<feature type="domain" description="Xaa-Pro dipeptidyl-peptidase-like" evidence="2">
    <location>
        <begin position="20"/>
        <end position="302"/>
    </location>
</feature>
<name>Q6BR22_DEBHA</name>
<reference evidence="3 4" key="1">
    <citation type="journal article" date="2004" name="Nature">
        <title>Genome evolution in yeasts.</title>
        <authorList>
            <consortium name="Genolevures"/>
            <person name="Dujon B."/>
            <person name="Sherman D."/>
            <person name="Fischer G."/>
            <person name="Durrens P."/>
            <person name="Casaregola S."/>
            <person name="Lafontaine I."/>
            <person name="de Montigny J."/>
            <person name="Marck C."/>
            <person name="Neuveglise C."/>
            <person name="Talla E."/>
            <person name="Goffard N."/>
            <person name="Frangeul L."/>
            <person name="Aigle M."/>
            <person name="Anthouard V."/>
            <person name="Babour A."/>
            <person name="Barbe V."/>
            <person name="Barnay S."/>
            <person name="Blanchin S."/>
            <person name="Beckerich J.M."/>
            <person name="Beyne E."/>
            <person name="Bleykasten C."/>
            <person name="Boisrame A."/>
            <person name="Boyer J."/>
            <person name="Cattolico L."/>
            <person name="Confanioleri F."/>
            <person name="de Daruvar A."/>
            <person name="Despons L."/>
            <person name="Fabre E."/>
            <person name="Fairhead C."/>
            <person name="Ferry-Dumazet H."/>
            <person name="Groppi A."/>
            <person name="Hantraye F."/>
            <person name="Hennequin C."/>
            <person name="Jauniaux N."/>
            <person name="Joyet P."/>
            <person name="Kachouri R."/>
            <person name="Kerrest A."/>
            <person name="Koszul R."/>
            <person name="Lemaire M."/>
            <person name="Lesur I."/>
            <person name="Ma L."/>
            <person name="Muller H."/>
            <person name="Nicaud J.M."/>
            <person name="Nikolski M."/>
            <person name="Oztas S."/>
            <person name="Ozier-Kalogeropoulos O."/>
            <person name="Pellenz S."/>
            <person name="Potier S."/>
            <person name="Richard G.F."/>
            <person name="Straub M.L."/>
            <person name="Suleau A."/>
            <person name="Swennene D."/>
            <person name="Tekaia F."/>
            <person name="Wesolowski-Louvel M."/>
            <person name="Westhof E."/>
            <person name="Wirth B."/>
            <person name="Zeniou-Meyer M."/>
            <person name="Zivanovic I."/>
            <person name="Bolotin-Fukuhara M."/>
            <person name="Thierry A."/>
            <person name="Bouchier C."/>
            <person name="Caudron B."/>
            <person name="Scarpelli C."/>
            <person name="Gaillardin C."/>
            <person name="Weissenbach J."/>
            <person name="Wincker P."/>
            <person name="Souciet J.L."/>
        </authorList>
    </citation>
    <scope>NUCLEOTIDE SEQUENCE [LARGE SCALE GENOMIC DNA]</scope>
    <source>
        <strain evidence="4">ATCC 36239 / CBS 767 / BCRC 21394 / JCM 1990 / NBRC 0083 / IGC 2968</strain>
    </source>
</reference>
<dbReference type="InterPro" id="IPR051411">
    <property type="entry name" value="Polyketide_trans_af380"/>
</dbReference>
<dbReference type="Proteomes" id="UP000000599">
    <property type="component" value="Chromosome E"/>
</dbReference>
<dbReference type="GO" id="GO:0016787">
    <property type="term" value="F:hydrolase activity"/>
    <property type="evidence" value="ECO:0007669"/>
    <property type="project" value="InterPro"/>
</dbReference>
<accession>Q6BR22</accession>
<dbReference type="PANTHER" id="PTHR47751">
    <property type="entry name" value="SUPERFAMILY HYDROLASE, PUTATIVE (AFU_ORTHOLOGUE AFUA_2G16580)-RELATED"/>
    <property type="match status" value="1"/>
</dbReference>
<dbReference type="Gene3D" id="3.40.50.1820">
    <property type="entry name" value="alpha/beta hydrolase"/>
    <property type="match status" value="1"/>
</dbReference>
<keyword evidence="4" id="KW-1185">Reference proteome</keyword>
<dbReference type="Pfam" id="PF02129">
    <property type="entry name" value="Peptidase_S15"/>
    <property type="match status" value="1"/>
</dbReference>
<dbReference type="PANTHER" id="PTHR47751:SF1">
    <property type="entry name" value="SUPERFAMILY HYDROLASE, PUTATIVE (AFU_ORTHOLOGUE AFUA_2G16580)-RELATED"/>
    <property type="match status" value="1"/>
</dbReference>
<dbReference type="HOGENOM" id="CLU_048587_2_0_1"/>